<sequence length="233" mass="27712">MNKQELKQLLKDSEVKGLKIFGNEVYGIPSSTVLGLVDQLDEPEKGYAEQSPQYLKNILARIRELPLHDREVWLKAIMSEFEQDFSHAKWREGYEQGRIESMTEREKVKIPEFVADYIKDAKCWDWDIQDVMKYVDDEECAELLKWFYEEKNMETFARAWLDGYEIEQEKRYLVKMLGLYEKECYLKRGVRAGSWWFGCKTDDTSDKHTRKELEQANFGWVFDCPGIEVEEVE</sequence>
<proteinExistence type="predicted"/>
<dbReference type="InterPro" id="IPR012865">
    <property type="entry name" value="DUF1642"/>
</dbReference>
<accession>A0A1X1GL31</accession>
<reference evidence="1 2" key="1">
    <citation type="journal article" date="2016" name="Eur. J. Clin. Microbiol. Infect. Dis.">
        <title>Whole genome sequencing as a tool for phylogenetic analysis of clinical strains of Mitis group streptococci.</title>
        <authorList>
            <person name="Rasmussen L.H."/>
            <person name="Dargis R."/>
            <person name="Hojholt K."/>
            <person name="Christensen J.J."/>
            <person name="Skovgaard O."/>
            <person name="Justesen U.S."/>
            <person name="Rosenvinge F.S."/>
            <person name="Moser C."/>
            <person name="Lukjancenko O."/>
            <person name="Rasmussen S."/>
            <person name="Nielsen X.C."/>
        </authorList>
    </citation>
    <scope>NUCLEOTIDE SEQUENCE [LARGE SCALE GENOMIC DNA]</scope>
    <source>
        <strain evidence="1 2">B_007274_11</strain>
    </source>
</reference>
<dbReference type="Proteomes" id="UP000193160">
    <property type="component" value="Unassembled WGS sequence"/>
</dbReference>
<evidence type="ECO:0000313" key="1">
    <source>
        <dbReference type="EMBL" id="ORO71864.1"/>
    </source>
</evidence>
<dbReference type="AlphaFoldDB" id="A0A1X1GL31"/>
<dbReference type="RefSeq" id="WP_084849372.1">
    <property type="nucleotide sequence ID" value="NZ_NCUI01000025.1"/>
</dbReference>
<evidence type="ECO:0000313" key="2">
    <source>
        <dbReference type="Proteomes" id="UP000193160"/>
    </source>
</evidence>
<organism evidence="1 2">
    <name type="scientific">Streptococcus oralis subsp. oralis</name>
    <dbReference type="NCBI Taxonomy" id="1891914"/>
    <lineage>
        <taxon>Bacteria</taxon>
        <taxon>Bacillati</taxon>
        <taxon>Bacillota</taxon>
        <taxon>Bacilli</taxon>
        <taxon>Lactobacillales</taxon>
        <taxon>Streptococcaceae</taxon>
        <taxon>Streptococcus</taxon>
    </lineage>
</organism>
<dbReference type="EMBL" id="NCUT01000028">
    <property type="protein sequence ID" value="ORO71864.1"/>
    <property type="molecule type" value="Genomic_DNA"/>
</dbReference>
<keyword evidence="2" id="KW-1185">Reference proteome</keyword>
<protein>
    <recommendedName>
        <fullName evidence="3">DUF1642 domain-containing protein</fullName>
    </recommendedName>
</protein>
<evidence type="ECO:0008006" key="3">
    <source>
        <dbReference type="Google" id="ProtNLM"/>
    </source>
</evidence>
<name>A0A1X1GL31_STROR</name>
<gene>
    <name evidence="1" type="ORF">B7712_04205</name>
</gene>
<comment type="caution">
    <text evidence="1">The sequence shown here is derived from an EMBL/GenBank/DDBJ whole genome shotgun (WGS) entry which is preliminary data.</text>
</comment>
<dbReference type="Pfam" id="PF07852">
    <property type="entry name" value="DUF1642"/>
    <property type="match status" value="1"/>
</dbReference>